<feature type="compositionally biased region" description="Basic and acidic residues" evidence="2">
    <location>
        <begin position="374"/>
        <end position="390"/>
    </location>
</feature>
<reference evidence="4" key="1">
    <citation type="submission" date="2023-06" db="EMBL/GenBank/DDBJ databases">
        <authorList>
            <person name="Delattre M."/>
        </authorList>
    </citation>
    <scope>NUCLEOTIDE SEQUENCE</scope>
    <source>
        <strain evidence="4">AF72</strain>
    </source>
</reference>
<evidence type="ECO:0000256" key="2">
    <source>
        <dbReference type="SAM" id="MobiDB-lite"/>
    </source>
</evidence>
<dbReference type="InterPro" id="IPR017441">
    <property type="entry name" value="Protein_kinase_ATP_BS"/>
</dbReference>
<dbReference type="GO" id="GO:0005524">
    <property type="term" value="F:ATP binding"/>
    <property type="evidence" value="ECO:0007669"/>
    <property type="project" value="UniProtKB-UniRule"/>
</dbReference>
<accession>A0AA36D0V0</accession>
<dbReference type="InterPro" id="IPR011009">
    <property type="entry name" value="Kinase-like_dom_sf"/>
</dbReference>
<dbReference type="Pfam" id="PF00069">
    <property type="entry name" value="Pkinase"/>
    <property type="match status" value="1"/>
</dbReference>
<dbReference type="PANTHER" id="PTHR11909">
    <property type="entry name" value="CASEIN KINASE-RELATED"/>
    <property type="match status" value="1"/>
</dbReference>
<dbReference type="Proteomes" id="UP001177023">
    <property type="component" value="Unassembled WGS sequence"/>
</dbReference>
<dbReference type="GO" id="GO:0004672">
    <property type="term" value="F:protein kinase activity"/>
    <property type="evidence" value="ECO:0007669"/>
    <property type="project" value="InterPro"/>
</dbReference>
<feature type="non-terminal residue" evidence="4">
    <location>
        <position position="1"/>
    </location>
</feature>
<comment type="caution">
    <text evidence="4">The sequence shown here is derived from an EMBL/GenBank/DDBJ whole genome shotgun (WGS) entry which is preliminary data.</text>
</comment>
<proteinExistence type="predicted"/>
<dbReference type="InterPro" id="IPR000719">
    <property type="entry name" value="Prot_kinase_dom"/>
</dbReference>
<dbReference type="EMBL" id="CATQJA010002652">
    <property type="protein sequence ID" value="CAJ0577812.1"/>
    <property type="molecule type" value="Genomic_DNA"/>
</dbReference>
<gene>
    <name evidence="4" type="ORF">MSPICULIGERA_LOCUS16078</name>
</gene>
<dbReference type="SUPFAM" id="SSF56112">
    <property type="entry name" value="Protein kinase-like (PK-like)"/>
    <property type="match status" value="1"/>
</dbReference>
<keyword evidence="1" id="KW-0067">ATP-binding</keyword>
<sequence>MTEPFVECADDGNGYLVEKQFLTGNKYKWTIMERIGDGGYGSVYKVKNEAGQEAALKLERRDNRRKRMKLEMETMVLKEMHEFIKTLSPPPDEHFTVIYDRAKKENFGFYVMGLVGESLQDLRKARRPSVFSLGTAYALSISTLQPIELMHRAGFLHRDIKPANYAIGLQDRRRVVYILDFGIARKYLKSDGSSMKTPREKVGFKGTIRYASLASHSQKELGPKDDVESWLYMCVDFANPDGCLWKGMKAKEMVVHSKTVSRTPDGKKRLFQGMDHKEWTLIMDYTDSREVIDRFDYEYPKKLIQRAAKNAKLDLNAPYDWESTAPATVLLTAKPLARQDSKERNNNKTKNRKTFTQTVSKMVSIQQNTPDGARSTERKGTRASREPSTG</sequence>
<keyword evidence="5" id="KW-1185">Reference proteome</keyword>
<dbReference type="Gene3D" id="1.10.510.10">
    <property type="entry name" value="Transferase(Phosphotransferase) domain 1"/>
    <property type="match status" value="1"/>
</dbReference>
<dbReference type="PROSITE" id="PS00107">
    <property type="entry name" value="PROTEIN_KINASE_ATP"/>
    <property type="match status" value="1"/>
</dbReference>
<protein>
    <recommendedName>
        <fullName evidence="3">Protein kinase domain-containing protein</fullName>
    </recommendedName>
</protein>
<keyword evidence="1" id="KW-0547">Nucleotide-binding</keyword>
<feature type="binding site" evidence="1">
    <location>
        <position position="57"/>
    </location>
    <ligand>
        <name>ATP</name>
        <dbReference type="ChEBI" id="CHEBI:30616"/>
    </ligand>
</feature>
<dbReference type="PROSITE" id="PS50011">
    <property type="entry name" value="PROTEIN_KINASE_DOM"/>
    <property type="match status" value="1"/>
</dbReference>
<feature type="compositionally biased region" description="Basic and acidic residues" evidence="2">
    <location>
        <begin position="337"/>
        <end position="346"/>
    </location>
</feature>
<organism evidence="4 5">
    <name type="scientific">Mesorhabditis spiculigera</name>
    <dbReference type="NCBI Taxonomy" id="96644"/>
    <lineage>
        <taxon>Eukaryota</taxon>
        <taxon>Metazoa</taxon>
        <taxon>Ecdysozoa</taxon>
        <taxon>Nematoda</taxon>
        <taxon>Chromadorea</taxon>
        <taxon>Rhabditida</taxon>
        <taxon>Rhabditina</taxon>
        <taxon>Rhabditomorpha</taxon>
        <taxon>Rhabditoidea</taxon>
        <taxon>Rhabditidae</taxon>
        <taxon>Mesorhabditinae</taxon>
        <taxon>Mesorhabditis</taxon>
    </lineage>
</organism>
<feature type="domain" description="Protein kinase" evidence="3">
    <location>
        <begin position="29"/>
        <end position="320"/>
    </location>
</feature>
<evidence type="ECO:0000313" key="5">
    <source>
        <dbReference type="Proteomes" id="UP001177023"/>
    </source>
</evidence>
<dbReference type="SMART" id="SM00220">
    <property type="entry name" value="S_TKc"/>
    <property type="match status" value="1"/>
</dbReference>
<feature type="region of interest" description="Disordered" evidence="2">
    <location>
        <begin position="333"/>
        <end position="390"/>
    </location>
</feature>
<feature type="compositionally biased region" description="Polar residues" evidence="2">
    <location>
        <begin position="359"/>
        <end position="370"/>
    </location>
</feature>
<evidence type="ECO:0000259" key="3">
    <source>
        <dbReference type="PROSITE" id="PS50011"/>
    </source>
</evidence>
<evidence type="ECO:0000313" key="4">
    <source>
        <dbReference type="EMBL" id="CAJ0577812.1"/>
    </source>
</evidence>
<evidence type="ECO:0000256" key="1">
    <source>
        <dbReference type="PROSITE-ProRule" id="PRU10141"/>
    </source>
</evidence>
<dbReference type="InterPro" id="IPR050235">
    <property type="entry name" value="CK1_Ser-Thr_kinase"/>
</dbReference>
<name>A0AA36D0V0_9BILA</name>
<dbReference type="AlphaFoldDB" id="A0AA36D0V0"/>